<comment type="caution">
    <text evidence="2">The sequence shown here is derived from an EMBL/GenBank/DDBJ whole genome shotgun (WGS) entry which is preliminary data.</text>
</comment>
<dbReference type="InterPro" id="IPR032092">
    <property type="entry name" value="PilW"/>
</dbReference>
<dbReference type="Pfam" id="PF07963">
    <property type="entry name" value="N_methyl"/>
    <property type="match status" value="1"/>
</dbReference>
<dbReference type="EMBL" id="BAABGJ010000081">
    <property type="protein sequence ID" value="GAA4359508.1"/>
    <property type="molecule type" value="Genomic_DNA"/>
</dbReference>
<keyword evidence="3" id="KW-1185">Reference proteome</keyword>
<dbReference type="InterPro" id="IPR012902">
    <property type="entry name" value="N_methyl_site"/>
</dbReference>
<accession>A0ABP8IIF3</accession>
<proteinExistence type="predicted"/>
<keyword evidence="1" id="KW-0472">Membrane</keyword>
<name>A0ABP8IIF3_9BURK</name>
<evidence type="ECO:0008006" key="4">
    <source>
        <dbReference type="Google" id="ProtNLM"/>
    </source>
</evidence>
<protein>
    <recommendedName>
        <fullName evidence="4">Prepilin-type N-terminal cleavage/methylation domain-containing protein</fullName>
    </recommendedName>
</protein>
<evidence type="ECO:0000313" key="3">
    <source>
        <dbReference type="Proteomes" id="UP001500975"/>
    </source>
</evidence>
<feature type="transmembrane region" description="Helical" evidence="1">
    <location>
        <begin position="12"/>
        <end position="35"/>
    </location>
</feature>
<dbReference type="PROSITE" id="PS00409">
    <property type="entry name" value="PROKAR_NTER_METHYL"/>
    <property type="match status" value="1"/>
</dbReference>
<dbReference type="RefSeq" id="WP_345542092.1">
    <property type="nucleotide sequence ID" value="NZ_BAABGJ010000081.1"/>
</dbReference>
<evidence type="ECO:0000313" key="2">
    <source>
        <dbReference type="EMBL" id="GAA4359508.1"/>
    </source>
</evidence>
<sequence>MRPSFHRQRGLTLIELLVSITIGLLLAATATYLFVSTNRVSKVIDAKAQQQETAGIVLDIIGRDLKNAGFYPAGFPTTVTSSKFQGAYSNIVSAGVRAYDQGLFGCSGAVFDVATGTCPAAVASEPDSLVVNYFSSDNFDVEGVGTRQDCLRQNVEQAAFGGFKYNEARAGTGSAGTGTVVLPLFVSNAYSLGSVYTYQQDRQSIQTRSFRCAGNGPTTRSYQPLVAGITQLRIRYGVATAATLESPARFYTASEVSAMAPVDINGESKTGWQRVSSVQVCVVAKTLDSSVRQTAAGNYIDCDGAQISFTGADHALYQQQTRIFGVRNNLTRTF</sequence>
<evidence type="ECO:0000256" key="1">
    <source>
        <dbReference type="SAM" id="Phobius"/>
    </source>
</evidence>
<keyword evidence="1" id="KW-0812">Transmembrane</keyword>
<dbReference type="NCBIfam" id="TIGR02532">
    <property type="entry name" value="IV_pilin_GFxxxE"/>
    <property type="match status" value="1"/>
</dbReference>
<dbReference type="Pfam" id="PF16074">
    <property type="entry name" value="PilW"/>
    <property type="match status" value="1"/>
</dbReference>
<organism evidence="2 3">
    <name type="scientific">Variovorax defluvii</name>
    <dbReference type="NCBI Taxonomy" id="913761"/>
    <lineage>
        <taxon>Bacteria</taxon>
        <taxon>Pseudomonadati</taxon>
        <taxon>Pseudomonadota</taxon>
        <taxon>Betaproteobacteria</taxon>
        <taxon>Burkholderiales</taxon>
        <taxon>Comamonadaceae</taxon>
        <taxon>Variovorax</taxon>
    </lineage>
</organism>
<keyword evidence="1" id="KW-1133">Transmembrane helix</keyword>
<gene>
    <name evidence="2" type="ORF">GCM10023165_55700</name>
</gene>
<dbReference type="Proteomes" id="UP001500975">
    <property type="component" value="Unassembled WGS sequence"/>
</dbReference>
<reference evidence="3" key="1">
    <citation type="journal article" date="2019" name="Int. J. Syst. Evol. Microbiol.">
        <title>The Global Catalogue of Microorganisms (GCM) 10K type strain sequencing project: providing services to taxonomists for standard genome sequencing and annotation.</title>
        <authorList>
            <consortium name="The Broad Institute Genomics Platform"/>
            <consortium name="The Broad Institute Genome Sequencing Center for Infectious Disease"/>
            <person name="Wu L."/>
            <person name="Ma J."/>
        </authorList>
    </citation>
    <scope>NUCLEOTIDE SEQUENCE [LARGE SCALE GENOMIC DNA]</scope>
    <source>
        <strain evidence="3">JCM 17804</strain>
    </source>
</reference>